<keyword evidence="3" id="KW-1185">Reference proteome</keyword>
<comment type="caution">
    <text evidence="2">The sequence shown here is derived from an EMBL/GenBank/DDBJ whole genome shotgun (WGS) entry which is preliminary data.</text>
</comment>
<sequence>VNHPPLRPSANEPLPLGPPINSLPSMNIVIASNRRSEGPSYHHH</sequence>
<dbReference type="Proteomes" id="UP000265520">
    <property type="component" value="Unassembled WGS sequence"/>
</dbReference>
<name>A0A392P871_9FABA</name>
<evidence type="ECO:0000313" key="2">
    <source>
        <dbReference type="EMBL" id="MCI07669.1"/>
    </source>
</evidence>
<dbReference type="EMBL" id="LXQA010066237">
    <property type="protein sequence ID" value="MCI07669.1"/>
    <property type="molecule type" value="Genomic_DNA"/>
</dbReference>
<reference evidence="2 3" key="1">
    <citation type="journal article" date="2018" name="Front. Plant Sci.">
        <title>Red Clover (Trifolium pratense) and Zigzag Clover (T. medium) - A Picture of Genomic Similarities and Differences.</title>
        <authorList>
            <person name="Dluhosova J."/>
            <person name="Istvanek J."/>
            <person name="Nedelnik J."/>
            <person name="Repkova J."/>
        </authorList>
    </citation>
    <scope>NUCLEOTIDE SEQUENCE [LARGE SCALE GENOMIC DNA]</scope>
    <source>
        <strain evidence="3">cv. 10/8</strain>
        <tissue evidence="2">Leaf</tissue>
    </source>
</reference>
<evidence type="ECO:0000256" key="1">
    <source>
        <dbReference type="SAM" id="MobiDB-lite"/>
    </source>
</evidence>
<feature type="region of interest" description="Disordered" evidence="1">
    <location>
        <begin position="1"/>
        <end position="23"/>
    </location>
</feature>
<dbReference type="AlphaFoldDB" id="A0A392P871"/>
<gene>
    <name evidence="2" type="ORF">A2U01_0028738</name>
</gene>
<organism evidence="2 3">
    <name type="scientific">Trifolium medium</name>
    <dbReference type="NCBI Taxonomy" id="97028"/>
    <lineage>
        <taxon>Eukaryota</taxon>
        <taxon>Viridiplantae</taxon>
        <taxon>Streptophyta</taxon>
        <taxon>Embryophyta</taxon>
        <taxon>Tracheophyta</taxon>
        <taxon>Spermatophyta</taxon>
        <taxon>Magnoliopsida</taxon>
        <taxon>eudicotyledons</taxon>
        <taxon>Gunneridae</taxon>
        <taxon>Pentapetalae</taxon>
        <taxon>rosids</taxon>
        <taxon>fabids</taxon>
        <taxon>Fabales</taxon>
        <taxon>Fabaceae</taxon>
        <taxon>Papilionoideae</taxon>
        <taxon>50 kb inversion clade</taxon>
        <taxon>NPAAA clade</taxon>
        <taxon>Hologalegina</taxon>
        <taxon>IRL clade</taxon>
        <taxon>Trifolieae</taxon>
        <taxon>Trifolium</taxon>
    </lineage>
</organism>
<feature type="non-terminal residue" evidence="2">
    <location>
        <position position="1"/>
    </location>
</feature>
<protein>
    <submittedName>
        <fullName evidence="2">Uncharacterized protein</fullName>
    </submittedName>
</protein>
<evidence type="ECO:0000313" key="3">
    <source>
        <dbReference type="Proteomes" id="UP000265520"/>
    </source>
</evidence>
<accession>A0A392P871</accession>
<proteinExistence type="predicted"/>